<name>A0A4V2QAE2_9BACL</name>
<evidence type="ECO:0000256" key="10">
    <source>
        <dbReference type="ARBA" id="ARBA00023295"/>
    </source>
</evidence>
<dbReference type="CDD" id="cd11339">
    <property type="entry name" value="AmyAc_bac_CMD_like_2"/>
    <property type="match status" value="1"/>
</dbReference>
<dbReference type="InterPro" id="IPR013777">
    <property type="entry name" value="A-amylase-like"/>
</dbReference>
<keyword evidence="11" id="KW-1133">Transmembrane helix</keyword>
<dbReference type="Gene3D" id="2.60.40.1180">
    <property type="entry name" value="Golgi alpha-mannosidase II"/>
    <property type="match status" value="1"/>
</dbReference>
<dbReference type="PANTHER" id="PTHR10357">
    <property type="entry name" value="ALPHA-AMYLASE FAMILY MEMBER"/>
    <property type="match status" value="1"/>
</dbReference>
<evidence type="ECO:0000256" key="8">
    <source>
        <dbReference type="ARBA" id="ARBA00022837"/>
    </source>
</evidence>
<dbReference type="Pfam" id="PF00128">
    <property type="entry name" value="Alpha-amylase"/>
    <property type="match status" value="1"/>
</dbReference>
<keyword evidence="11" id="KW-0472">Membrane</keyword>
<dbReference type="PANTHER" id="PTHR10357:SF215">
    <property type="entry name" value="ALPHA-AMYLASE 1"/>
    <property type="match status" value="1"/>
</dbReference>
<comment type="cofactor">
    <cofactor evidence="2">
        <name>Ca(2+)</name>
        <dbReference type="ChEBI" id="CHEBI:29108"/>
    </cofactor>
</comment>
<sequence>MRKQFISFLAMFFLLSFALPTQAEEKRERKWQDESVYFIMVDRFNNGNPKNDYEVNVKDPKAYHGGDLQGIIDKLDYIKEMGFTAIWLTPVFANEKSGYHGYWIEDFYKVEEHFGTLEDLKRLVKEAHKRDMKVILDFVVNHTGYHHPWLNDPAKKDWFHEKKEIFNWADQSEVENGWLFGLPDLAQENPEVKQYLFDAAKWWIKETDIDGYRLDTVKHVPKWFWEEFSKEVKSVKKDFILLGEVWHDDPRYIADYGKYGIDAFVDYPFYKEASIIFSKPDQSLEPLYNVWRRNAAFYEQPYLLGTFLDNHDQVRFTRLALQNRQNPTTRIKLGLTYLFSAPGIPIMYYGTEIAMDGGEDPDNRRLMNFRTDKELIEYVSKLGELRNKLPSLRRGDFELLYEKDGMAVFKRTFENETTVIAINNTSKTQKVHLDEKQLAPNKELRGLLAGDLVRSDKDGYDIILDRETSEIYVLAPKSGLNIPFISALVAVYGAFGLFLYYARKQKK</sequence>
<feature type="transmembrane region" description="Helical" evidence="11">
    <location>
        <begin position="482"/>
        <end position="502"/>
    </location>
</feature>
<dbReference type="SMART" id="SM00642">
    <property type="entry name" value="Aamy"/>
    <property type="match status" value="1"/>
</dbReference>
<evidence type="ECO:0000256" key="9">
    <source>
        <dbReference type="ARBA" id="ARBA00023277"/>
    </source>
</evidence>
<evidence type="ECO:0000256" key="12">
    <source>
        <dbReference type="SAM" id="SignalP"/>
    </source>
</evidence>
<evidence type="ECO:0000256" key="1">
    <source>
        <dbReference type="ARBA" id="ARBA00000548"/>
    </source>
</evidence>
<dbReference type="EMBL" id="SLUL01000004">
    <property type="protein sequence ID" value="TCL51057.1"/>
    <property type="molecule type" value="Genomic_DNA"/>
</dbReference>
<dbReference type="AlphaFoldDB" id="A0A4V2QAE2"/>
<dbReference type="Proteomes" id="UP000295658">
    <property type="component" value="Unassembled WGS sequence"/>
</dbReference>
<evidence type="ECO:0000256" key="4">
    <source>
        <dbReference type="ARBA" id="ARBA00012595"/>
    </source>
</evidence>
<keyword evidence="15" id="KW-1185">Reference proteome</keyword>
<dbReference type="SUPFAM" id="SSF51011">
    <property type="entry name" value="Glycosyl hydrolase domain"/>
    <property type="match status" value="1"/>
</dbReference>
<keyword evidence="9" id="KW-0119">Carbohydrate metabolism</keyword>
<comment type="similarity">
    <text evidence="3">Belongs to the glycosyl hydrolase 13 family.</text>
</comment>
<dbReference type="RefSeq" id="WP_132947818.1">
    <property type="nucleotide sequence ID" value="NZ_SLUL01000004.1"/>
</dbReference>
<dbReference type="InterPro" id="IPR017853">
    <property type="entry name" value="GH"/>
</dbReference>
<dbReference type="InterPro" id="IPR013780">
    <property type="entry name" value="Glyco_hydro_b"/>
</dbReference>
<dbReference type="InterPro" id="IPR054174">
    <property type="entry name" value="Alpha-amylase-like_C"/>
</dbReference>
<evidence type="ECO:0000313" key="14">
    <source>
        <dbReference type="EMBL" id="TCL51057.1"/>
    </source>
</evidence>
<evidence type="ECO:0000256" key="7">
    <source>
        <dbReference type="ARBA" id="ARBA00022801"/>
    </source>
</evidence>
<comment type="caution">
    <text evidence="14">The sequence shown here is derived from an EMBL/GenBank/DDBJ whole genome shotgun (WGS) entry which is preliminary data.</text>
</comment>
<accession>A0A4V2QAE2</accession>
<evidence type="ECO:0000259" key="13">
    <source>
        <dbReference type="SMART" id="SM00642"/>
    </source>
</evidence>
<organism evidence="14 15">
    <name type="scientific">Thermolongibacillus altinsuensis</name>
    <dbReference type="NCBI Taxonomy" id="575256"/>
    <lineage>
        <taxon>Bacteria</taxon>
        <taxon>Bacillati</taxon>
        <taxon>Bacillota</taxon>
        <taxon>Bacilli</taxon>
        <taxon>Bacillales</taxon>
        <taxon>Anoxybacillaceae</taxon>
        <taxon>Thermolongibacillus</taxon>
    </lineage>
</organism>
<evidence type="ECO:0000256" key="2">
    <source>
        <dbReference type="ARBA" id="ARBA00001913"/>
    </source>
</evidence>
<dbReference type="GO" id="GO:0005975">
    <property type="term" value="P:carbohydrate metabolic process"/>
    <property type="evidence" value="ECO:0007669"/>
    <property type="project" value="InterPro"/>
</dbReference>
<dbReference type="InterPro" id="IPR006047">
    <property type="entry name" value="GH13_cat_dom"/>
</dbReference>
<feature type="signal peptide" evidence="12">
    <location>
        <begin position="1"/>
        <end position="23"/>
    </location>
</feature>
<dbReference type="OrthoDB" id="9805159at2"/>
<evidence type="ECO:0000256" key="11">
    <source>
        <dbReference type="SAM" id="Phobius"/>
    </source>
</evidence>
<keyword evidence="10" id="KW-0326">Glycosidase</keyword>
<dbReference type="GO" id="GO:0004556">
    <property type="term" value="F:alpha-amylase activity"/>
    <property type="evidence" value="ECO:0007669"/>
    <property type="project" value="UniProtKB-EC"/>
</dbReference>
<protein>
    <recommendedName>
        <fullName evidence="4">alpha-amylase</fullName>
        <ecNumber evidence="4">3.2.1.1</ecNumber>
    </recommendedName>
</protein>
<comment type="catalytic activity">
    <reaction evidence="1">
        <text>Endohydrolysis of (1-&gt;4)-alpha-D-glucosidic linkages in polysaccharides containing three or more (1-&gt;4)-alpha-linked D-glucose units.</text>
        <dbReference type="EC" id="3.2.1.1"/>
    </reaction>
</comment>
<feature type="domain" description="Glycosyl hydrolase family 13 catalytic" evidence="13">
    <location>
        <begin position="38"/>
        <end position="386"/>
    </location>
</feature>
<dbReference type="GO" id="GO:0005509">
    <property type="term" value="F:calcium ion binding"/>
    <property type="evidence" value="ECO:0007669"/>
    <property type="project" value="InterPro"/>
</dbReference>
<dbReference type="Pfam" id="PF22026">
    <property type="entry name" value="Alpha-amylase_C_2"/>
    <property type="match status" value="1"/>
</dbReference>
<evidence type="ECO:0000256" key="6">
    <source>
        <dbReference type="ARBA" id="ARBA00022729"/>
    </source>
</evidence>
<keyword evidence="11" id="KW-0812">Transmembrane</keyword>
<keyword evidence="8" id="KW-0106">Calcium</keyword>
<dbReference type="PIRSF" id="PIRSF001024">
    <property type="entry name" value="Alph-amyl_fung"/>
    <property type="match status" value="1"/>
</dbReference>
<keyword evidence="6 12" id="KW-0732">Signal</keyword>
<proteinExistence type="inferred from homology"/>
<dbReference type="Gene3D" id="3.20.20.80">
    <property type="entry name" value="Glycosidases"/>
    <property type="match status" value="1"/>
</dbReference>
<dbReference type="SUPFAM" id="SSF51445">
    <property type="entry name" value="(Trans)glycosidases"/>
    <property type="match status" value="1"/>
</dbReference>
<keyword evidence="7" id="KW-0378">Hydrolase</keyword>
<evidence type="ECO:0000256" key="5">
    <source>
        <dbReference type="ARBA" id="ARBA00022723"/>
    </source>
</evidence>
<feature type="chain" id="PRO_5021021683" description="alpha-amylase" evidence="12">
    <location>
        <begin position="24"/>
        <end position="507"/>
    </location>
</feature>
<reference evidence="14 15" key="1">
    <citation type="submission" date="2019-03" db="EMBL/GenBank/DDBJ databases">
        <title>Genomic Encyclopedia of Type Strains, Phase IV (KMG-IV): sequencing the most valuable type-strain genomes for metagenomic binning, comparative biology and taxonomic classification.</title>
        <authorList>
            <person name="Goeker M."/>
        </authorList>
    </citation>
    <scope>NUCLEOTIDE SEQUENCE [LARGE SCALE GENOMIC DNA]</scope>
    <source>
        <strain evidence="14 15">DSM 24979</strain>
    </source>
</reference>
<dbReference type="EC" id="3.2.1.1" evidence="4"/>
<gene>
    <name evidence="14" type="ORF">EDD69_104110</name>
</gene>
<keyword evidence="5" id="KW-0479">Metal-binding</keyword>
<evidence type="ECO:0000256" key="3">
    <source>
        <dbReference type="ARBA" id="ARBA00008061"/>
    </source>
</evidence>
<evidence type="ECO:0000313" key="15">
    <source>
        <dbReference type="Proteomes" id="UP000295658"/>
    </source>
</evidence>